<protein>
    <submittedName>
        <fullName evidence="19">DUF3987 domain-containing protein</fullName>
    </submittedName>
</protein>
<dbReference type="EMBL" id="JABUPJ010000009">
    <property type="protein sequence ID" value="NYQ38967.1"/>
    <property type="molecule type" value="Genomic_DNA"/>
</dbReference>
<dbReference type="Proteomes" id="UP000531916">
    <property type="component" value="Unassembled WGS sequence"/>
</dbReference>
<organism evidence="19 25">
    <name type="scientific">Escherichia coli</name>
    <dbReference type="NCBI Taxonomy" id="562"/>
    <lineage>
        <taxon>Bacteria</taxon>
        <taxon>Pseudomonadati</taxon>
        <taxon>Pseudomonadota</taxon>
        <taxon>Gammaproteobacteria</taxon>
        <taxon>Enterobacterales</taxon>
        <taxon>Enterobacteriaceae</taxon>
        <taxon>Escherichia</taxon>
    </lineage>
</organism>
<accession>A0A066PT63</accession>
<evidence type="ECO:0000313" key="4">
    <source>
        <dbReference type="EMBL" id="EFC2249773.1"/>
    </source>
</evidence>
<evidence type="ECO:0000313" key="32">
    <source>
        <dbReference type="Proteomes" id="UP000512322"/>
    </source>
</evidence>
<dbReference type="EMBL" id="JAAGYP010000079">
    <property type="protein sequence ID" value="NEN73286.1"/>
    <property type="molecule type" value="Genomic_DNA"/>
</dbReference>
<name>A0A066PT63_ECOLX</name>
<reference evidence="13 30" key="10">
    <citation type="submission" date="2019-10" db="EMBL/GenBank/DDBJ databases">
        <title>Comparative genomic analysis of antimicrobial resistant Escherichia coli of diverse origin.</title>
        <authorList>
            <person name="Ghatak S."/>
            <person name="Milton A.P."/>
            <person name="Rhetso K."/>
            <person name="Purkait D."/>
            <person name="Das S."/>
            <person name="Puro K.-U."/>
            <person name="Shakuntala I."/>
            <person name="Sen A."/>
            <person name="Sanjukta R."/>
            <person name="Priya G.B."/>
            <person name="Mawlong M."/>
            <person name="Lyngdoh V."/>
            <person name="Rynghang J."/>
            <person name="Mawphlang B.L."/>
        </authorList>
    </citation>
    <scope>NUCLEOTIDE SEQUENCE [LARGE SCALE GENOMIC DNA]</scope>
    <source>
        <strain evidence="13 30">SE161</strain>
    </source>
</reference>
<evidence type="ECO:0000313" key="9">
    <source>
        <dbReference type="EMBL" id="HAI8959249.1"/>
    </source>
</evidence>
<evidence type="ECO:0000313" key="1">
    <source>
        <dbReference type="EMBL" id="EFA8786290.1"/>
    </source>
</evidence>
<reference evidence="16 28" key="15">
    <citation type="submission" date="2020-02" db="EMBL/GenBank/DDBJ databases">
        <authorList>
            <person name="Subbiah M."/>
            <person name="Call D."/>
        </authorList>
    </citation>
    <scope>NUCLEOTIDE SEQUENCE [LARGE SCALE GENOMIC DNA]</scope>
    <source>
        <strain evidence="16 28">8375wB1</strain>
    </source>
</reference>
<dbReference type="Pfam" id="PF13148">
    <property type="entry name" value="DUF3987"/>
    <property type="match status" value="1"/>
</dbReference>
<evidence type="ECO:0000313" key="31">
    <source>
        <dbReference type="Proteomes" id="UP000487258"/>
    </source>
</evidence>
<reference evidence="14 31" key="11">
    <citation type="submission" date="2019-12" db="EMBL/GenBank/DDBJ databases">
        <title>Enteriobacteria Tanzani isolates_10432.</title>
        <authorList>
            <person name="Subbiah M."/>
            <person name="Call D."/>
        </authorList>
    </citation>
    <scope>NUCLEOTIDE SEQUENCE [LARGE SCALE GENOMIC DNA]</scope>
    <source>
        <strain evidence="14 31">10432wF6</strain>
    </source>
</reference>
<dbReference type="PATRIC" id="fig|562.10851.peg.4652"/>
<evidence type="ECO:0000313" key="18">
    <source>
        <dbReference type="EMBL" id="PAU09900.1"/>
    </source>
</evidence>
<reference evidence="15 29" key="13">
    <citation type="journal article" date="2020" name="Int. J. Nanomedicine">
        <title>Consequences Of Long-Term Bacteria's Exposure To Silver Nanoformulations With Different PhysicoChemical Properties.</title>
        <authorList>
            <person name="Kedziora A."/>
            <person name="Wernecki M."/>
            <person name="Korzekwa K."/>
            <person name="Speruda M."/>
            <person name="Gerasymchuk Y."/>
            <person name="Lukowiak A."/>
            <person name="Bugla-Ploskonska G."/>
        </authorList>
    </citation>
    <scope>NUCLEOTIDE SEQUENCE [LARGE SCALE GENOMIC DNA]</scope>
    <source>
        <strain evidence="15 29">ATCC 11230</strain>
    </source>
</reference>
<reference evidence="22 27" key="7">
    <citation type="submission" date="2018-12" db="EMBL/GenBank/DDBJ databases">
        <title>Food and Water Safety Consortium.</title>
        <authorList>
            <person name="Tyson S."/>
            <person name="Peterson C.-L."/>
            <person name="Olson A."/>
            <person name="Tyler S."/>
            <person name="Cabral J."/>
            <person name="Lynch T."/>
            <person name="Knox N."/>
            <person name="Van Domselaar G."/>
            <person name="Graham M."/>
        </authorList>
    </citation>
    <scope>NUCLEOTIDE SEQUENCE [LARGE SCALE GENOMIC DNA]</scope>
    <source>
        <strain evidence="22 27">FWSEC0419</strain>
    </source>
</reference>
<evidence type="ECO:0000313" key="11">
    <source>
        <dbReference type="EMBL" id="MBL6204908.1"/>
    </source>
</evidence>
<evidence type="ECO:0000313" key="29">
    <source>
        <dbReference type="Proteomes" id="UP000471490"/>
    </source>
</evidence>
<dbReference type="PROSITE" id="PS51257">
    <property type="entry name" value="PROKAR_LIPOPROTEIN"/>
    <property type="match status" value="1"/>
</dbReference>
<dbReference type="Proteomes" id="UP000471490">
    <property type="component" value="Unassembled WGS sequence"/>
</dbReference>
<evidence type="ECO:0000313" key="30">
    <source>
        <dbReference type="Proteomes" id="UP000486847"/>
    </source>
</evidence>
<dbReference type="Proteomes" id="UP000291778">
    <property type="component" value="Unassembled WGS sequence"/>
</dbReference>
<dbReference type="EMBL" id="JAETYU010000022">
    <property type="protein sequence ID" value="MBL6204908.1"/>
    <property type="molecule type" value="Genomic_DNA"/>
</dbReference>
<evidence type="ECO:0000313" key="37">
    <source>
        <dbReference type="Proteomes" id="UP000534332"/>
    </source>
</evidence>
<evidence type="ECO:0000313" key="33">
    <source>
        <dbReference type="Proteomes" id="UP000521994"/>
    </source>
</evidence>
<dbReference type="Proteomes" id="UP000655659">
    <property type="component" value="Unassembled WGS sequence"/>
</dbReference>
<dbReference type="EMBL" id="DABFUC010000018">
    <property type="protein sequence ID" value="HAI8959249.1"/>
    <property type="molecule type" value="Genomic_DNA"/>
</dbReference>
<dbReference type="AlphaFoldDB" id="A0A066PT63"/>
<dbReference type="Proteomes" id="UP000218543">
    <property type="component" value="Unassembled WGS sequence"/>
</dbReference>
<reference evidence="8" key="5">
    <citation type="submission" date="2018-05" db="EMBL/GenBank/DDBJ databases">
        <authorList>
            <person name="Ashton P.M."/>
            <person name="Dallman T."/>
            <person name="Nair S."/>
            <person name="De Pinna E."/>
            <person name="Peters T."/>
            <person name="Grant K."/>
        </authorList>
    </citation>
    <scope>NUCLEOTIDE SEQUENCE</scope>
    <source>
        <strain evidence="5 37">188143</strain>
        <strain evidence="8">412057</strain>
    </source>
</reference>
<dbReference type="EMBL" id="AAVTXU010000175">
    <property type="protein sequence ID" value="EGE1990711.1"/>
    <property type="molecule type" value="Genomic_DNA"/>
</dbReference>
<evidence type="ECO:0000313" key="7">
    <source>
        <dbReference type="EMBL" id="EFI0215818.1"/>
    </source>
</evidence>
<reference evidence="9" key="16">
    <citation type="submission" date="2020-04" db="EMBL/GenBank/DDBJ databases">
        <authorList>
            <consortium name="NCBI Pathogen Detection Project"/>
        </authorList>
    </citation>
    <scope>NUCLEOTIDE SEQUENCE</scope>
    <source>
        <strain evidence="9">TW14994</strain>
    </source>
</reference>
<dbReference type="EMBL" id="QFSS01000007">
    <property type="protein sequence ID" value="PZZ74879.1"/>
    <property type="molecule type" value="Genomic_DNA"/>
</dbReference>
<dbReference type="EMBL" id="RROO01000051">
    <property type="protein sequence ID" value="TJF61867.1"/>
    <property type="molecule type" value="Genomic_DNA"/>
</dbReference>
<dbReference type="InterPro" id="IPR025048">
    <property type="entry name" value="DUF3987"/>
</dbReference>
<evidence type="ECO:0000313" key="5">
    <source>
        <dbReference type="EMBL" id="EFG2163770.1"/>
    </source>
</evidence>
<reference evidence="19 25" key="4">
    <citation type="submission" date="2018-05" db="EMBL/GenBank/DDBJ databases">
        <title>Genomic sequencing of EHEC O26 New European Clone.</title>
        <authorList>
            <person name="Karnisova L."/>
            <person name="Nunvar J."/>
            <person name="Marejkova M."/>
            <person name="Mellmann A."/>
            <person name="Drevinek P."/>
            <person name="Blahova K."/>
            <person name="Bielaszewska M."/>
        </authorList>
    </citation>
    <scope>NUCLEOTIDE SEQUENCE [LARGE SCALE GENOMIC DNA]</scope>
    <source>
        <strain evidence="19 25">14-391</strain>
    </source>
</reference>
<dbReference type="Proteomes" id="UP000487258">
    <property type="component" value="Unassembled WGS sequence"/>
</dbReference>
<evidence type="ECO:0000313" key="26">
    <source>
        <dbReference type="Proteomes" id="UP000291778"/>
    </source>
</evidence>
<dbReference type="Proteomes" id="UP000842385">
    <property type="component" value="Unassembled WGS sequence"/>
</dbReference>
<evidence type="ECO:0000313" key="21">
    <source>
        <dbReference type="EMBL" id="RYL81760.1"/>
    </source>
</evidence>
<dbReference type="Proteomes" id="UP000615017">
    <property type="component" value="Unassembled WGS sequence"/>
</dbReference>
<dbReference type="EMBL" id="AASEPP010000163">
    <property type="protein sequence ID" value="EFC2249773.1"/>
    <property type="molecule type" value="Genomic_DNA"/>
</dbReference>
<evidence type="ECO:0000313" key="38">
    <source>
        <dbReference type="Proteomes" id="UP000567387"/>
    </source>
</evidence>
<dbReference type="EMBL" id="WTMY01000044">
    <property type="protein sequence ID" value="MWL45359.1"/>
    <property type="molecule type" value="Genomic_DNA"/>
</dbReference>
<evidence type="ECO:0000313" key="10">
    <source>
        <dbReference type="EMBL" id="KNF65379.1"/>
    </source>
</evidence>
<dbReference type="EMBL" id="WCEW01000028">
    <property type="protein sequence ID" value="MTE91079.1"/>
    <property type="molecule type" value="Genomic_DNA"/>
</dbReference>
<evidence type="ECO:0000313" key="8">
    <source>
        <dbReference type="EMBL" id="EGE1990711.1"/>
    </source>
</evidence>
<dbReference type="Proteomes" id="UP000567387">
    <property type="component" value="Unassembled WGS sequence"/>
</dbReference>
<reference evidence="21 26" key="8">
    <citation type="submission" date="2019-02" db="EMBL/GenBank/DDBJ databases">
        <authorList>
            <person name="Slukin P."/>
            <person name="Fursova N."/>
            <person name="Ermolenko Z."/>
            <person name="Mayskaya N."/>
            <person name="Kislichkina A."/>
            <person name="Mukhina T."/>
            <person name="Sizova A."/>
            <person name="Bogun A."/>
        </authorList>
    </citation>
    <scope>NUCLEOTIDE SEQUENCE [LARGE SCALE GENOMIC DNA]</scope>
    <source>
        <strain evidence="21">SCPM-O-B-8431</strain>
        <strain evidence="26">SCPM-O-B-8431(U15)</strain>
    </source>
</reference>
<reference evidence="1 38" key="6">
    <citation type="submission" date="2018-08" db="EMBL/GenBank/DDBJ databases">
        <authorList>
            <consortium name="PulseNet: The National Subtyping Network for Foodborne Disease Surveillance"/>
            <person name="Tarr C.L."/>
            <person name="Trees E."/>
            <person name="Katz L.S."/>
            <person name="Carleton-Romer H.A."/>
            <person name="Stroika S."/>
            <person name="Kucerova Z."/>
            <person name="Roache K.F."/>
            <person name="Sabol A.L."/>
            <person name="Besser J."/>
            <person name="Gerner-Smidt P."/>
        </authorList>
    </citation>
    <scope>NUCLEOTIDE SEQUENCE [LARGE SCALE GENOMIC DNA]</scope>
    <source>
        <strain evidence="7 33">2014C-3796</strain>
        <strain evidence="1 38">PNUSAE011918</strain>
    </source>
</reference>
<evidence type="ECO:0000313" key="16">
    <source>
        <dbReference type="EMBL" id="NEN73286.1"/>
    </source>
</evidence>
<evidence type="ECO:0000313" key="13">
    <source>
        <dbReference type="EMBL" id="MTE91079.1"/>
    </source>
</evidence>
<evidence type="ECO:0000313" key="2">
    <source>
        <dbReference type="EMBL" id="EFA9847960.1"/>
    </source>
</evidence>
<gene>
    <name evidence="7" type="ORF">BG944_005120</name>
    <name evidence="5" type="ORF">BRV02_004940</name>
    <name evidence="18" type="ORF">BTQ06_28775</name>
    <name evidence="2" type="ORF">C1Q91_004430</name>
    <name evidence="1" type="ORF">C2R31_004206</name>
    <name evidence="22" type="ORF">C9194_21525</name>
    <name evidence="19" type="ORF">DIV22_00965</name>
    <name evidence="8" type="ORF">DL968_24675</name>
    <name evidence="3" type="ORF">E5H86_24640</name>
    <name evidence="4" type="ORF">E5H86_29420</name>
    <name evidence="21" type="ORF">EWK56_12885</name>
    <name evidence="13" type="ORF">F9B07_20100</name>
    <name evidence="15" type="ORF">FPI65_06090</name>
    <name evidence="16" type="ORF">G3W53_25055</name>
    <name evidence="17" type="ORF">G4A38_10125</name>
    <name evidence="6" type="ORF">GOP25_25490</name>
    <name evidence="14" type="ORF">GQM04_07455</name>
    <name evidence="9" type="ORF">HKA49_003467</name>
    <name evidence="20" type="ORF">HVY77_16545</name>
    <name evidence="12" type="ORF">JNA65_13770</name>
    <name evidence="11" type="ORF">JNA68_17110</name>
    <name evidence="10" type="ORF">WR15_20240</name>
</gene>
<reference evidence="11 39" key="18">
    <citation type="submission" date="2021-01" db="EMBL/GenBank/DDBJ databases">
        <title>Genomes of Escherichia coli STEC strains from raw meat-based diets for companion animals.</title>
        <authorList>
            <person name="Stevens M.J.A."/>
            <person name="Stephan R."/>
        </authorList>
    </citation>
    <scope>NUCLEOTIDE SEQUENCE</scope>
    <source>
        <strain evidence="11">ATC7-7</strain>
        <strain evidence="12 39">LSC1-58</strain>
    </source>
</reference>
<evidence type="ECO:0000313" key="28">
    <source>
        <dbReference type="Proteomes" id="UP000471360"/>
    </source>
</evidence>
<reference evidence="17" key="14">
    <citation type="journal article" date="2020" name="J. Appl. Microbiol.">
        <title>Genetic characterization of Shigatoxigenic and enteropathogenic Escherichia coli O80:H2 from diarrheic and septicemic calves and relatedness to human Shigatoxigenic E. coli O80:H2.</title>
        <authorList>
            <person name="Habets A."/>
            <person name="Crombe F."/>
            <person name="Nakamura K."/>
            <person name="Guerin V."/>
            <person name="De Rauw K."/>
            <person name="Pierard D."/>
            <person name="Saulmont M."/>
            <person name="Hayashi T."/>
            <person name="Mainil J.G."/>
            <person name="Thiry D."/>
        </authorList>
    </citation>
    <scope>NUCLEOTIDE SEQUENCE [LARGE SCALE GENOMIC DNA]</scope>
    <source>
        <strain evidence="17">EH3306</strain>
    </source>
</reference>
<dbReference type="EMBL" id="AASCJS010000038">
    <property type="protein sequence ID" value="EFA9847960.1"/>
    <property type="molecule type" value="Genomic_DNA"/>
</dbReference>
<dbReference type="OMA" id="MTGNAII"/>
<evidence type="ECO:0000313" key="12">
    <source>
        <dbReference type="EMBL" id="MBL6234985.1"/>
    </source>
</evidence>
<dbReference type="EMBL" id="LGZN01000059">
    <property type="protein sequence ID" value="KNF65379.1"/>
    <property type="molecule type" value="Genomic_DNA"/>
</dbReference>
<proteinExistence type="predicted"/>
<dbReference type="Proteomes" id="UP000512322">
    <property type="component" value="Chromosome"/>
</dbReference>
<dbReference type="EMBL" id="AASCBU010000026">
    <property type="protein sequence ID" value="EFA8786290.1"/>
    <property type="molecule type" value="Genomic_DNA"/>
</dbReference>
<reference evidence="18 24" key="2">
    <citation type="submission" date="2016-12" db="EMBL/GenBank/DDBJ databases">
        <title>Real-Time Genomic Investigation Underlying the Public Health Response to a Shiga Toxin-Producing Escherichia Coli O26:H11 Outbreak in a Nursery.</title>
        <authorList>
            <person name="Ferdous M."/>
            <person name="Moran-Gilad J."/>
            <person name="Rossen J.W."/>
            <person name="Gdalevich M."/>
        </authorList>
    </citation>
    <scope>NUCLEOTIDE SEQUENCE [LARGE SCALE GENOMIC DNA]</scope>
    <source>
        <strain evidence="18 24">STEC 514-2</strain>
    </source>
</reference>
<evidence type="ECO:0000313" key="39">
    <source>
        <dbReference type="Proteomes" id="UP000615017"/>
    </source>
</evidence>
<evidence type="ECO:0000313" key="20">
    <source>
        <dbReference type="EMBL" id="QMF68394.1"/>
    </source>
</evidence>
<dbReference type="EMBL" id="JAETYZ010000015">
    <property type="protein sequence ID" value="MBL6234985.1"/>
    <property type="molecule type" value="Genomic_DNA"/>
</dbReference>
<evidence type="ECO:0000313" key="17">
    <source>
        <dbReference type="EMBL" id="NYQ38967.1"/>
    </source>
</evidence>
<evidence type="ECO:0000313" key="6">
    <source>
        <dbReference type="EMBL" id="EFH5895513.1"/>
    </source>
</evidence>
<dbReference type="EMBL" id="AASXRC010000055">
    <property type="protein sequence ID" value="EFI0215818.1"/>
    <property type="molecule type" value="Genomic_DNA"/>
</dbReference>
<dbReference type="EMBL" id="AASEPP010000063">
    <property type="protein sequence ID" value="EFC2248926.1"/>
    <property type="molecule type" value="Genomic_DNA"/>
</dbReference>
<evidence type="ECO:0000313" key="14">
    <source>
        <dbReference type="EMBL" id="MWL45359.1"/>
    </source>
</evidence>
<dbReference type="Proteomes" id="UP000523388">
    <property type="component" value="Unassembled WGS sequence"/>
</dbReference>
<evidence type="ECO:0000313" key="27">
    <source>
        <dbReference type="Proteomes" id="UP000305093"/>
    </source>
</evidence>
<evidence type="ECO:0000313" key="40">
    <source>
        <dbReference type="Proteomes" id="UP000842385"/>
    </source>
</evidence>
<dbReference type="Proteomes" id="UP000531813">
    <property type="component" value="Unassembled WGS sequence"/>
</dbReference>
<reference evidence="6 35" key="12">
    <citation type="submission" date="2019-12" db="EMBL/GenBank/DDBJ databases">
        <authorList>
            <consortium name="GenomeTrakr network: Whole genome sequencing for foodborne pathogen traceback"/>
        </authorList>
    </citation>
    <scope>NUCLEOTIDE SEQUENCE [LARGE SCALE GENOMIC DNA]</scope>
    <source>
        <strain evidence="2 34">AZ-TG102963</strain>
        <strain evidence="6 35">PSU-2243</strain>
    </source>
</reference>
<reference evidence="10 23" key="1">
    <citation type="submission" date="2015-07" db="EMBL/GenBank/DDBJ databases">
        <title>Genome sequences of 64 non-O157:H7 Shiga toxin-producing Escherichia coli strains.</title>
        <authorList>
            <person name="Gonzalez-Escalona N."/>
            <person name="Toro M."/>
            <person name="Timme R."/>
            <person name="Payne J."/>
        </authorList>
    </citation>
    <scope>NUCLEOTIDE SEQUENCE [LARGE SCALE GENOMIC DNA]</scope>
    <source>
        <strain evidence="10 23">CFSAN026843</strain>
    </source>
</reference>
<dbReference type="EMBL" id="AASSGK010000069">
    <property type="protein sequence ID" value="EFG2163770.1"/>
    <property type="molecule type" value="Genomic_DNA"/>
</dbReference>
<dbReference type="EMBL" id="VLTB01000094">
    <property type="protein sequence ID" value="NDR90874.1"/>
    <property type="molecule type" value="Genomic_DNA"/>
</dbReference>
<evidence type="ECO:0000313" key="35">
    <source>
        <dbReference type="Proteomes" id="UP000531813"/>
    </source>
</evidence>
<dbReference type="Proteomes" id="UP000521994">
    <property type="component" value="Unassembled WGS sequence"/>
</dbReference>
<dbReference type="Proteomes" id="UP000248865">
    <property type="component" value="Unassembled WGS sequence"/>
</dbReference>
<evidence type="ECO:0000313" key="19">
    <source>
        <dbReference type="EMBL" id="PZZ74879.1"/>
    </source>
</evidence>
<dbReference type="EMBL" id="AASWIS010000057">
    <property type="protein sequence ID" value="EFH5895513.1"/>
    <property type="molecule type" value="Genomic_DNA"/>
</dbReference>
<dbReference type="Proteomes" id="UP000534332">
    <property type="component" value="Unassembled WGS sequence"/>
</dbReference>
<evidence type="ECO:0000313" key="36">
    <source>
        <dbReference type="Proteomes" id="UP000531916"/>
    </source>
</evidence>
<dbReference type="EMBL" id="SERV01000008">
    <property type="protein sequence ID" value="RYL81760.1"/>
    <property type="molecule type" value="Genomic_DNA"/>
</dbReference>
<dbReference type="Proteomes" id="UP000540485">
    <property type="component" value="Unassembled WGS sequence"/>
</dbReference>
<dbReference type="Proteomes" id="UP000305093">
    <property type="component" value="Unassembled WGS sequence"/>
</dbReference>
<evidence type="ECO:0000313" key="23">
    <source>
        <dbReference type="Proteomes" id="UP000037564"/>
    </source>
</evidence>
<evidence type="ECO:0000313" key="3">
    <source>
        <dbReference type="EMBL" id="EFC2248926.1"/>
    </source>
</evidence>
<evidence type="ECO:0000313" key="15">
    <source>
        <dbReference type="EMBL" id="NDR90874.1"/>
    </source>
</evidence>
<dbReference type="Proteomes" id="UP000471360">
    <property type="component" value="Unassembled WGS sequence"/>
</dbReference>
<evidence type="ECO:0000313" key="22">
    <source>
        <dbReference type="EMBL" id="TJF61867.1"/>
    </source>
</evidence>
<reference evidence="9 40" key="3">
    <citation type="journal article" date="2018" name="Genome Biol.">
        <title>SKESA: strategic k-mer extension for scrupulous assemblies.</title>
        <authorList>
            <person name="Souvorov A."/>
            <person name="Agarwala R."/>
            <person name="Lipman D.J."/>
        </authorList>
    </citation>
    <scope>NUCLEOTIDE SEQUENCE [LARGE SCALE GENOMIC DNA]</scope>
    <source>
        <strain evidence="9 40">TW14994</strain>
    </source>
</reference>
<dbReference type="Proteomes" id="UP000037564">
    <property type="component" value="Unassembled WGS sequence"/>
</dbReference>
<evidence type="ECO:0000313" key="24">
    <source>
        <dbReference type="Proteomes" id="UP000218543"/>
    </source>
</evidence>
<dbReference type="EMBL" id="MRVZ01000200">
    <property type="protein sequence ID" value="PAU09900.1"/>
    <property type="molecule type" value="Genomic_DNA"/>
</dbReference>
<dbReference type="Proteomes" id="UP000486847">
    <property type="component" value="Unassembled WGS sequence"/>
</dbReference>
<dbReference type="RefSeq" id="WP_000579535.1">
    <property type="nucleotide sequence ID" value="NZ_AP024114.1"/>
</dbReference>
<reference evidence="3 36" key="9">
    <citation type="submission" date="2019-04" db="EMBL/GenBank/DDBJ databases">
        <authorList>
            <consortium name="NARMS: The National Antimicrobial Resistance Monitoring System"/>
        </authorList>
    </citation>
    <scope>NUCLEOTIDE SEQUENCE [LARGE SCALE GENOMIC DNA]</scope>
    <source>
        <strain evidence="3 36">FSIS11919500</strain>
    </source>
</reference>
<reference evidence="20 32" key="17">
    <citation type="submission" date="2020-06" db="EMBL/GenBank/DDBJ databases">
        <title>REHAB project genomes.</title>
        <authorList>
            <person name="Shaw L.P."/>
        </authorList>
    </citation>
    <scope>NUCLEOTIDE SEQUENCE [LARGE SCALE GENOMIC DNA]</scope>
    <source>
        <strain evidence="20 32">RHB30-C10</strain>
    </source>
</reference>
<dbReference type="EMBL" id="CP057293">
    <property type="protein sequence ID" value="QMF68394.1"/>
    <property type="molecule type" value="Genomic_DNA"/>
</dbReference>
<dbReference type="Proteomes" id="UP000854059">
    <property type="component" value="Unassembled WGS sequence"/>
</dbReference>
<sequence length="65" mass="7083">MIGKAIIKAQYNKQVPLTLVAMSVLTAMSIACQNQVDVCSPGNLRGAVNIYTMVLEKGKRPGERY</sequence>
<evidence type="ECO:0000313" key="25">
    <source>
        <dbReference type="Proteomes" id="UP000248865"/>
    </source>
</evidence>
<evidence type="ECO:0000313" key="34">
    <source>
        <dbReference type="Proteomes" id="UP000523388"/>
    </source>
</evidence>